<sequence>MALPFIYQAQTIIAEGRTSQMDVDTIRNWLQTTSLPLLQDEFIAIFLISSENKVDKTKQIIEAYFRIKNGSPHIFNNIDVHSEQIKNMQKVLGLCLVPNRMDTNSAVVCAKLIDTNYRSFELIAALKLSFSHLHLMQIENPPNDLVVVFDLKGVGFMHMTCLKMEVVVTYLKYIQEALPIKIRAIHILNSNYIFSRILELFKMFMKSELLTLFHTHSPGMKLEKFHEEWVPAACLPKEYGGEIAFEKLMNQTKKGIKEIQPFLDAEEQLRKCI</sequence>
<dbReference type="GO" id="GO:1902936">
    <property type="term" value="F:phosphatidylinositol bisphosphate binding"/>
    <property type="evidence" value="ECO:0007669"/>
    <property type="project" value="TreeGrafter"/>
</dbReference>
<evidence type="ECO:0000313" key="3">
    <source>
        <dbReference type="Proteomes" id="UP001168821"/>
    </source>
</evidence>
<dbReference type="AlphaFoldDB" id="A0AA38IAM5"/>
<gene>
    <name evidence="2" type="ORF">Zmor_018473</name>
</gene>
<feature type="domain" description="CRAL-TRIO" evidence="1">
    <location>
        <begin position="100"/>
        <end position="247"/>
    </location>
</feature>
<accession>A0AA38IAM5</accession>
<dbReference type="GO" id="GO:0016020">
    <property type="term" value="C:membrane"/>
    <property type="evidence" value="ECO:0007669"/>
    <property type="project" value="TreeGrafter"/>
</dbReference>
<keyword evidence="3" id="KW-1185">Reference proteome</keyword>
<dbReference type="InterPro" id="IPR036273">
    <property type="entry name" value="CRAL/TRIO_N_dom_sf"/>
</dbReference>
<dbReference type="SUPFAM" id="SSF52087">
    <property type="entry name" value="CRAL/TRIO domain"/>
    <property type="match status" value="1"/>
</dbReference>
<name>A0AA38IAM5_9CUCU</name>
<dbReference type="InterPro" id="IPR001251">
    <property type="entry name" value="CRAL-TRIO_dom"/>
</dbReference>
<dbReference type="SUPFAM" id="SSF46938">
    <property type="entry name" value="CRAL/TRIO N-terminal domain"/>
    <property type="match status" value="1"/>
</dbReference>
<reference evidence="2" key="1">
    <citation type="journal article" date="2023" name="G3 (Bethesda)">
        <title>Whole genome assemblies of Zophobas morio and Tenebrio molitor.</title>
        <authorList>
            <person name="Kaur S."/>
            <person name="Stinson S.A."/>
            <person name="diCenzo G.C."/>
        </authorList>
    </citation>
    <scope>NUCLEOTIDE SEQUENCE</scope>
    <source>
        <strain evidence="2">QUZm001</strain>
    </source>
</reference>
<evidence type="ECO:0000313" key="2">
    <source>
        <dbReference type="EMBL" id="KAJ3652517.1"/>
    </source>
</evidence>
<dbReference type="Pfam" id="PF00650">
    <property type="entry name" value="CRAL_TRIO"/>
    <property type="match status" value="1"/>
</dbReference>
<comment type="caution">
    <text evidence="2">The sequence shown here is derived from an EMBL/GenBank/DDBJ whole genome shotgun (WGS) entry which is preliminary data.</text>
</comment>
<organism evidence="2 3">
    <name type="scientific">Zophobas morio</name>
    <dbReference type="NCBI Taxonomy" id="2755281"/>
    <lineage>
        <taxon>Eukaryota</taxon>
        <taxon>Metazoa</taxon>
        <taxon>Ecdysozoa</taxon>
        <taxon>Arthropoda</taxon>
        <taxon>Hexapoda</taxon>
        <taxon>Insecta</taxon>
        <taxon>Pterygota</taxon>
        <taxon>Neoptera</taxon>
        <taxon>Endopterygota</taxon>
        <taxon>Coleoptera</taxon>
        <taxon>Polyphaga</taxon>
        <taxon>Cucujiformia</taxon>
        <taxon>Tenebrionidae</taxon>
        <taxon>Zophobas</taxon>
    </lineage>
</organism>
<dbReference type="Gene3D" id="3.40.525.10">
    <property type="entry name" value="CRAL-TRIO lipid binding domain"/>
    <property type="match status" value="1"/>
</dbReference>
<dbReference type="InterPro" id="IPR036865">
    <property type="entry name" value="CRAL-TRIO_dom_sf"/>
</dbReference>
<dbReference type="EMBL" id="JALNTZ010000005">
    <property type="protein sequence ID" value="KAJ3652517.1"/>
    <property type="molecule type" value="Genomic_DNA"/>
</dbReference>
<protein>
    <recommendedName>
        <fullName evidence="1">CRAL-TRIO domain-containing protein</fullName>
    </recommendedName>
</protein>
<proteinExistence type="predicted"/>
<dbReference type="PANTHER" id="PTHR10174">
    <property type="entry name" value="ALPHA-TOCOPHEROL TRANSFER PROTEIN-RELATED"/>
    <property type="match status" value="1"/>
</dbReference>
<dbReference type="PROSITE" id="PS50191">
    <property type="entry name" value="CRAL_TRIO"/>
    <property type="match status" value="1"/>
</dbReference>
<dbReference type="Proteomes" id="UP001168821">
    <property type="component" value="Unassembled WGS sequence"/>
</dbReference>
<evidence type="ECO:0000259" key="1">
    <source>
        <dbReference type="PROSITE" id="PS50191"/>
    </source>
</evidence>
<dbReference type="CDD" id="cd00170">
    <property type="entry name" value="SEC14"/>
    <property type="match status" value="1"/>
</dbReference>
<dbReference type="PANTHER" id="PTHR10174:SF213">
    <property type="entry name" value="CRAL-TRIO DOMAIN-CONTAINING PROTEIN"/>
    <property type="match status" value="1"/>
</dbReference>